<evidence type="ECO:0000256" key="5">
    <source>
        <dbReference type="ARBA" id="ARBA00023136"/>
    </source>
</evidence>
<dbReference type="GO" id="GO:0005886">
    <property type="term" value="C:plasma membrane"/>
    <property type="evidence" value="ECO:0007669"/>
    <property type="project" value="UniProtKB-SubCell"/>
</dbReference>
<dbReference type="InterPro" id="IPR013604">
    <property type="entry name" value="7TM_chemorcpt"/>
</dbReference>
<comment type="caution">
    <text evidence="8">Lacks conserved residue(s) required for the propagation of feature annotation.</text>
</comment>
<comment type="similarity">
    <text evidence="8">Belongs to the insect chemoreceptor superfamily. Gustatory receptor (GR) family.</text>
</comment>
<keyword evidence="2 8" id="KW-1003">Cell membrane</keyword>
<evidence type="ECO:0000256" key="8">
    <source>
        <dbReference type="RuleBase" id="RU363108"/>
    </source>
</evidence>
<feature type="transmembrane region" description="Helical" evidence="8">
    <location>
        <begin position="62"/>
        <end position="83"/>
    </location>
</feature>
<keyword evidence="3 8" id="KW-0812">Transmembrane</keyword>
<gene>
    <name evidence="9" type="ORF">ABEB36_013401</name>
</gene>
<keyword evidence="5 8" id="KW-0472">Membrane</keyword>
<evidence type="ECO:0000256" key="2">
    <source>
        <dbReference type="ARBA" id="ARBA00022475"/>
    </source>
</evidence>
<dbReference type="EMBL" id="JBDJPC010000010">
    <property type="protein sequence ID" value="KAL1490756.1"/>
    <property type="molecule type" value="Genomic_DNA"/>
</dbReference>
<proteinExistence type="inferred from homology"/>
<feature type="transmembrane region" description="Helical" evidence="8">
    <location>
        <begin position="244"/>
        <end position="263"/>
    </location>
</feature>
<keyword evidence="10" id="KW-1185">Reference proteome</keyword>
<organism evidence="9 10">
    <name type="scientific">Hypothenemus hampei</name>
    <name type="common">Coffee berry borer</name>
    <dbReference type="NCBI Taxonomy" id="57062"/>
    <lineage>
        <taxon>Eukaryota</taxon>
        <taxon>Metazoa</taxon>
        <taxon>Ecdysozoa</taxon>
        <taxon>Arthropoda</taxon>
        <taxon>Hexapoda</taxon>
        <taxon>Insecta</taxon>
        <taxon>Pterygota</taxon>
        <taxon>Neoptera</taxon>
        <taxon>Endopterygota</taxon>
        <taxon>Coleoptera</taxon>
        <taxon>Polyphaga</taxon>
        <taxon>Cucujiformia</taxon>
        <taxon>Curculionidae</taxon>
        <taxon>Scolytinae</taxon>
        <taxon>Hypothenemus</taxon>
    </lineage>
</organism>
<evidence type="ECO:0000256" key="7">
    <source>
        <dbReference type="ARBA" id="ARBA00023224"/>
    </source>
</evidence>
<evidence type="ECO:0000313" key="9">
    <source>
        <dbReference type="EMBL" id="KAL1490756.1"/>
    </source>
</evidence>
<dbReference type="Pfam" id="PF08395">
    <property type="entry name" value="7tm_7"/>
    <property type="match status" value="1"/>
</dbReference>
<keyword evidence="4 8" id="KW-1133">Transmembrane helix</keyword>
<feature type="transmembrane region" description="Helical" evidence="8">
    <location>
        <begin position="211"/>
        <end position="232"/>
    </location>
</feature>
<feature type="transmembrane region" description="Helical" evidence="8">
    <location>
        <begin position="110"/>
        <end position="135"/>
    </location>
</feature>
<name>A0ABD1E8T3_HYPHA</name>
<dbReference type="Proteomes" id="UP001566132">
    <property type="component" value="Unassembled WGS sequence"/>
</dbReference>
<dbReference type="GO" id="GO:0007165">
    <property type="term" value="P:signal transduction"/>
    <property type="evidence" value="ECO:0007669"/>
    <property type="project" value="UniProtKB-KW"/>
</dbReference>
<keyword evidence="6 8" id="KW-0675">Receptor</keyword>
<evidence type="ECO:0000256" key="3">
    <source>
        <dbReference type="ARBA" id="ARBA00022692"/>
    </source>
</evidence>
<comment type="function">
    <text evidence="8">Gustatory receptor which mediates acceptance or avoidance behavior, depending on its substrates.</text>
</comment>
<evidence type="ECO:0000256" key="4">
    <source>
        <dbReference type="ARBA" id="ARBA00022989"/>
    </source>
</evidence>
<accession>A0ABD1E8T3</accession>
<sequence>MVANLKLLKIFISVIAVCPSTLHKRKLVQLMNQYYIVIWMCIVLYFLIFRGSFLMLKTLNFQILNVACRICEFALTITLTSVITKDQSKTLKLVMRLEDIWKRLKCDSKLFIHFGKFFVIWLGIVVLKCTITLYLNNYSLSIFIITCIVYIRISWFWTTIVLTLFEFSNQWKMFNRKLKFVTKLTDVNELQATQTKIFHVIDDFNDIFGKIIFWTILTGTVLVINNICQLFGFHKTIGSNQHWMLTVDVFLVQMYVVAMVLLADRLALETEKTIEICHKKSQDVCIADRKQNLFIKIALQTHFKNMKIHACGFFDVDNSTLVFIICTVCTYVTVIFQTISS</sequence>
<dbReference type="AlphaFoldDB" id="A0ABD1E8T3"/>
<dbReference type="PANTHER" id="PTHR21143:SF133">
    <property type="entry name" value="GUSTATORY AND PHEROMONE RECEPTOR 32A-RELATED"/>
    <property type="match status" value="1"/>
</dbReference>
<dbReference type="PANTHER" id="PTHR21143">
    <property type="entry name" value="INVERTEBRATE GUSTATORY RECEPTOR"/>
    <property type="match status" value="1"/>
</dbReference>
<protein>
    <recommendedName>
        <fullName evidence="8">Gustatory receptor</fullName>
    </recommendedName>
</protein>
<evidence type="ECO:0000256" key="1">
    <source>
        <dbReference type="ARBA" id="ARBA00004651"/>
    </source>
</evidence>
<comment type="subcellular location">
    <subcellularLocation>
        <location evidence="1 8">Cell membrane</location>
        <topology evidence="1 8">Multi-pass membrane protein</topology>
    </subcellularLocation>
</comment>
<keyword evidence="7 8" id="KW-0807">Transducer</keyword>
<reference evidence="9 10" key="1">
    <citation type="submission" date="2024-05" db="EMBL/GenBank/DDBJ databases">
        <title>Genetic variation in Jamaican populations of the coffee berry borer (Hypothenemus hampei).</title>
        <authorList>
            <person name="Errbii M."/>
            <person name="Myrie A."/>
        </authorList>
    </citation>
    <scope>NUCLEOTIDE SEQUENCE [LARGE SCALE GENOMIC DNA]</scope>
    <source>
        <strain evidence="9">JA-Hopewell-2020-01-JO</strain>
        <tissue evidence="9">Whole body</tissue>
    </source>
</reference>
<comment type="caution">
    <text evidence="9">The sequence shown here is derived from an EMBL/GenBank/DDBJ whole genome shotgun (WGS) entry which is preliminary data.</text>
</comment>
<feature type="transmembrane region" description="Helical" evidence="8">
    <location>
        <begin position="141"/>
        <end position="167"/>
    </location>
</feature>
<evidence type="ECO:0000256" key="6">
    <source>
        <dbReference type="ARBA" id="ARBA00023170"/>
    </source>
</evidence>
<feature type="transmembrane region" description="Helical" evidence="8">
    <location>
        <begin position="34"/>
        <end position="56"/>
    </location>
</feature>
<evidence type="ECO:0000313" key="10">
    <source>
        <dbReference type="Proteomes" id="UP001566132"/>
    </source>
</evidence>